<dbReference type="InterPro" id="IPR011990">
    <property type="entry name" value="TPR-like_helical_dom_sf"/>
</dbReference>
<evidence type="ECO:0000313" key="3">
    <source>
        <dbReference type="Proteomes" id="UP000008840"/>
    </source>
</evidence>
<dbReference type="SUPFAM" id="SSF48452">
    <property type="entry name" value="TPR-like"/>
    <property type="match status" value="1"/>
</dbReference>
<dbReference type="Proteomes" id="UP000008840">
    <property type="component" value="Chromosome"/>
</dbReference>
<feature type="region of interest" description="Disordered" evidence="1">
    <location>
        <begin position="353"/>
        <end position="374"/>
    </location>
</feature>
<dbReference type="KEGG" id="sml:Smlt3384"/>
<proteinExistence type="predicted"/>
<dbReference type="HOGENOM" id="CLU_876687_0_0_6"/>
<sequence>MDRHAASLDDIGADMRLPSCTAAGHTPTPVSHASAKVAADLQPCMDMSTDHNDIDDGDLLDDEILDEHQALEARAYAVFREGDLQQAVALFGELIALAPEVPYLHYMRGLAHKYLRDWAASLQDNRQSEQLRGEFDEATAWNAGIAATGAGDWAEARRQWARCGITLPEGEGPIEGNFGVACVRLAPWSDAEVVYMSRIDPVRARIDNVPLPESGFRFGDIVLHDGASTGHRTYGERQVPVFNAIQRLQASDMTTFTVFVQCDSADDIAALEAITLPGIGMVEDWTATVRRLCRRCSYGTPHQHGDEAPDEDQWRRERDLGVAAQGRAAVEKLMAVWGAAAPSRVLEAIEQREHPMSAPEPGQVWWLGEDEEGA</sequence>
<evidence type="ECO:0000256" key="1">
    <source>
        <dbReference type="SAM" id="MobiDB-lite"/>
    </source>
</evidence>
<evidence type="ECO:0000313" key="2">
    <source>
        <dbReference type="EMBL" id="CAQ46812.1"/>
    </source>
</evidence>
<protein>
    <recommendedName>
        <fullName evidence="4">Tetratricopeptide repeat protein</fullName>
    </recommendedName>
</protein>
<name>B2FN85_STRMK</name>
<keyword evidence="3" id="KW-1185">Reference proteome</keyword>
<evidence type="ECO:0008006" key="4">
    <source>
        <dbReference type="Google" id="ProtNLM"/>
    </source>
</evidence>
<organism evidence="2 3">
    <name type="scientific">Stenotrophomonas maltophilia (strain K279a)</name>
    <dbReference type="NCBI Taxonomy" id="522373"/>
    <lineage>
        <taxon>Bacteria</taxon>
        <taxon>Pseudomonadati</taxon>
        <taxon>Pseudomonadota</taxon>
        <taxon>Gammaproteobacteria</taxon>
        <taxon>Lysobacterales</taxon>
        <taxon>Lysobacteraceae</taxon>
        <taxon>Stenotrophomonas</taxon>
        <taxon>Stenotrophomonas maltophilia group</taxon>
    </lineage>
</organism>
<gene>
    <name evidence="2" type="ordered locus">Smlt3384</name>
</gene>
<dbReference type="eggNOG" id="COG0457">
    <property type="taxonomic scope" value="Bacteria"/>
</dbReference>
<dbReference type="EMBL" id="AM743169">
    <property type="protein sequence ID" value="CAQ46812.1"/>
    <property type="molecule type" value="Genomic_DNA"/>
</dbReference>
<dbReference type="Gene3D" id="1.25.40.10">
    <property type="entry name" value="Tetratricopeptide repeat domain"/>
    <property type="match status" value="1"/>
</dbReference>
<dbReference type="AlphaFoldDB" id="B2FN85"/>
<dbReference type="EnsemblBacteria" id="CAQ46812">
    <property type="protein sequence ID" value="CAQ46812"/>
    <property type="gene ID" value="Smlt3384"/>
</dbReference>
<reference evidence="2 3" key="1">
    <citation type="journal article" date="2008" name="Genome Biol.">
        <title>The complete genome, comparative and functional analysis of Stenotrophomonas maltophilia reveals an organism heavily shielded by drug resistance determinants.</title>
        <authorList>
            <person name="Crossman L.C."/>
            <person name="Gould V.C."/>
            <person name="Dow J.M."/>
            <person name="Vernikos G.S."/>
            <person name="Okazaki A."/>
            <person name="Sebaihia M."/>
            <person name="Saunders D."/>
            <person name="Arrowsmith C."/>
            <person name="Carver T."/>
            <person name="Peters N."/>
            <person name="Adlem E."/>
            <person name="Kerhornou A."/>
            <person name="Lord A."/>
            <person name="Murphy L."/>
            <person name="Seeger K."/>
            <person name="Squares R."/>
            <person name="Rutter S."/>
            <person name="Quail M.A."/>
            <person name="Rajandream M.A."/>
            <person name="Harris D."/>
            <person name="Churcher C."/>
            <person name="Bentley S.D."/>
            <person name="Parkhill J."/>
            <person name="Thomson N.R."/>
            <person name="Avison M.B."/>
        </authorList>
    </citation>
    <scope>NUCLEOTIDE SEQUENCE [LARGE SCALE GENOMIC DNA]</scope>
    <source>
        <strain evidence="2 3">K279a</strain>
    </source>
</reference>
<accession>B2FN85</accession>